<dbReference type="PANTHER" id="PTHR13812">
    <property type="entry name" value="KETIMINE REDUCTASE MU-CRYSTALLIN"/>
    <property type="match status" value="1"/>
</dbReference>
<dbReference type="InterPro" id="IPR036291">
    <property type="entry name" value="NAD(P)-bd_dom_sf"/>
</dbReference>
<keyword evidence="3" id="KW-1185">Reference proteome</keyword>
<comment type="caution">
    <text evidence="2">The sequence shown here is derived from an EMBL/GenBank/DDBJ whole genome shotgun (WGS) entry which is preliminary data.</text>
</comment>
<accession>A0A1X2G810</accession>
<dbReference type="InterPro" id="IPR003462">
    <property type="entry name" value="ODC_Mu_crystall"/>
</dbReference>
<comment type="similarity">
    <text evidence="1">Belongs to the ornithine cyclodeaminase/mu-crystallin family.</text>
</comment>
<dbReference type="AlphaFoldDB" id="A0A1X2G810"/>
<dbReference type="SUPFAM" id="SSF51735">
    <property type="entry name" value="NAD(P)-binding Rossmann-fold domains"/>
    <property type="match status" value="1"/>
</dbReference>
<dbReference type="STRING" id="101127.A0A1X2G810"/>
<organism evidence="2 3">
    <name type="scientific">Hesseltinella vesiculosa</name>
    <dbReference type="NCBI Taxonomy" id="101127"/>
    <lineage>
        <taxon>Eukaryota</taxon>
        <taxon>Fungi</taxon>
        <taxon>Fungi incertae sedis</taxon>
        <taxon>Mucoromycota</taxon>
        <taxon>Mucoromycotina</taxon>
        <taxon>Mucoromycetes</taxon>
        <taxon>Mucorales</taxon>
        <taxon>Cunninghamellaceae</taxon>
        <taxon>Hesseltinella</taxon>
    </lineage>
</organism>
<dbReference type="Gene3D" id="3.30.1780.10">
    <property type="entry name" value="ornithine cyclodeaminase, domain 1"/>
    <property type="match status" value="1"/>
</dbReference>
<protein>
    <submittedName>
        <fullName evidence="2">NAD(P)-binding protein</fullName>
    </submittedName>
</protein>
<evidence type="ECO:0000313" key="2">
    <source>
        <dbReference type="EMBL" id="ORX47438.1"/>
    </source>
</evidence>
<name>A0A1X2G810_9FUNG</name>
<evidence type="ECO:0000256" key="1">
    <source>
        <dbReference type="ARBA" id="ARBA00008903"/>
    </source>
</evidence>
<dbReference type="Proteomes" id="UP000242146">
    <property type="component" value="Unassembled WGS sequence"/>
</dbReference>
<gene>
    <name evidence="2" type="ORF">DM01DRAFT_1368340</name>
</gene>
<dbReference type="EMBL" id="MCGT01000033">
    <property type="protein sequence ID" value="ORX47438.1"/>
    <property type="molecule type" value="Genomic_DNA"/>
</dbReference>
<dbReference type="Gene3D" id="3.40.50.720">
    <property type="entry name" value="NAD(P)-binding Rossmann-like Domain"/>
    <property type="match status" value="1"/>
</dbReference>
<dbReference type="InterPro" id="IPR023401">
    <property type="entry name" value="ODC_N"/>
</dbReference>
<dbReference type="GO" id="GO:0005737">
    <property type="term" value="C:cytoplasm"/>
    <property type="evidence" value="ECO:0007669"/>
    <property type="project" value="TreeGrafter"/>
</dbReference>
<dbReference type="PANTHER" id="PTHR13812:SF19">
    <property type="entry name" value="KETIMINE REDUCTASE MU-CRYSTALLIN"/>
    <property type="match status" value="1"/>
</dbReference>
<dbReference type="Pfam" id="PF02423">
    <property type="entry name" value="OCD_Mu_crystall"/>
    <property type="match status" value="1"/>
</dbReference>
<proteinExistence type="inferred from homology"/>
<evidence type="ECO:0000313" key="3">
    <source>
        <dbReference type="Proteomes" id="UP000242146"/>
    </source>
</evidence>
<reference evidence="2 3" key="1">
    <citation type="submission" date="2016-07" db="EMBL/GenBank/DDBJ databases">
        <title>Pervasive Adenine N6-methylation of Active Genes in Fungi.</title>
        <authorList>
            <consortium name="DOE Joint Genome Institute"/>
            <person name="Mondo S.J."/>
            <person name="Dannebaum R.O."/>
            <person name="Kuo R.C."/>
            <person name="Labutti K."/>
            <person name="Haridas S."/>
            <person name="Kuo A."/>
            <person name="Salamov A."/>
            <person name="Ahrendt S.R."/>
            <person name="Lipzen A."/>
            <person name="Sullivan W."/>
            <person name="Andreopoulos W.B."/>
            <person name="Clum A."/>
            <person name="Lindquist E."/>
            <person name="Daum C."/>
            <person name="Ramamoorthy G.K."/>
            <person name="Gryganskyi A."/>
            <person name="Culley D."/>
            <person name="Magnuson J.K."/>
            <person name="James T.Y."/>
            <person name="O'Malley M.A."/>
            <person name="Stajich J.E."/>
            <person name="Spatafora J.W."/>
            <person name="Visel A."/>
            <person name="Grigoriev I.V."/>
        </authorList>
    </citation>
    <scope>NUCLEOTIDE SEQUENCE [LARGE SCALE GENOMIC DNA]</scope>
    <source>
        <strain evidence="2 3">NRRL 3301</strain>
    </source>
</reference>
<dbReference type="PIRSF" id="PIRSF001439">
    <property type="entry name" value="CryM"/>
    <property type="match status" value="1"/>
</dbReference>
<sequence length="337" mass="35902">MGILVISQADIDKLLPQGDALVANQVIDIMASTFATYTSARATGNTHDAQTPLRIGVTTNNHRVLFMPSRLNTTTSIKIVSVPLGDSKAGLPGSILVLNEATGAVEAIMNASGLTGVRTAAGSGVATRFYANPDAKRLLVVGAGAQGKWHVDMMMAARPTIKHVTIWNRGQERRDALVASIRNAYPDLETVEGVVDETDLAGATQQADIICTCTNATSPILKGQWLKPGTHINCVGSYRLDMHEVDEDTVKRATTIVVDSIESCEHEAGELVKSSSADQWTELGAILADHQGNNRLHYDPEAISLFKSVGISLQDSAIAGWVSDQAKEKDLGTTAPF</sequence>
<dbReference type="OrthoDB" id="41492at2759"/>